<dbReference type="VEuPathDB" id="VectorBase:PPAI003429"/>
<dbReference type="GO" id="GO:0001664">
    <property type="term" value="F:G protein-coupled receptor binding"/>
    <property type="evidence" value="ECO:0007669"/>
    <property type="project" value="TreeGrafter"/>
</dbReference>
<dbReference type="VEuPathDB" id="VectorBase:PPAPM1_010840"/>
<dbReference type="AlphaFoldDB" id="A0A1B0D7A6"/>
<dbReference type="GO" id="GO:0007165">
    <property type="term" value="P:signal transduction"/>
    <property type="evidence" value="ECO:0007669"/>
    <property type="project" value="InterPro"/>
</dbReference>
<accession>A0A1B0D7A6</accession>
<dbReference type="SUPFAM" id="SSF81296">
    <property type="entry name" value="E set domains"/>
    <property type="match status" value="1"/>
</dbReference>
<dbReference type="PANTHER" id="PTHR11792:SF18">
    <property type="entry name" value="FI20035P1"/>
    <property type="match status" value="1"/>
</dbReference>
<evidence type="ECO:0000313" key="3">
    <source>
        <dbReference type="Proteomes" id="UP000092462"/>
    </source>
</evidence>
<evidence type="ECO:0000313" key="2">
    <source>
        <dbReference type="EnsemblMetazoa" id="PPAI003429-PA"/>
    </source>
</evidence>
<dbReference type="InterPro" id="IPR000698">
    <property type="entry name" value="Arrestin"/>
</dbReference>
<name>A0A1B0D7A6_PHLPP</name>
<dbReference type="GO" id="GO:0002031">
    <property type="term" value="P:G protein-coupled receptor internalization"/>
    <property type="evidence" value="ECO:0007669"/>
    <property type="project" value="TreeGrafter"/>
</dbReference>
<dbReference type="GO" id="GO:0005737">
    <property type="term" value="C:cytoplasm"/>
    <property type="evidence" value="ECO:0007669"/>
    <property type="project" value="TreeGrafter"/>
</dbReference>
<reference evidence="2" key="1">
    <citation type="submission" date="2022-08" db="UniProtKB">
        <authorList>
            <consortium name="EnsemblMetazoa"/>
        </authorList>
    </citation>
    <scope>IDENTIFICATION</scope>
    <source>
        <strain evidence="2">Israel</strain>
    </source>
</reference>
<dbReference type="EnsemblMetazoa" id="PPAI003429-RA">
    <property type="protein sequence ID" value="PPAI003429-PA"/>
    <property type="gene ID" value="PPAI003429"/>
</dbReference>
<organism evidence="2 3">
    <name type="scientific">Phlebotomus papatasi</name>
    <name type="common">Sandfly</name>
    <dbReference type="NCBI Taxonomy" id="29031"/>
    <lineage>
        <taxon>Eukaryota</taxon>
        <taxon>Metazoa</taxon>
        <taxon>Ecdysozoa</taxon>
        <taxon>Arthropoda</taxon>
        <taxon>Hexapoda</taxon>
        <taxon>Insecta</taxon>
        <taxon>Pterygota</taxon>
        <taxon>Neoptera</taxon>
        <taxon>Endopterygota</taxon>
        <taxon>Diptera</taxon>
        <taxon>Nematocera</taxon>
        <taxon>Psychodoidea</taxon>
        <taxon>Psychodidae</taxon>
        <taxon>Phlebotomus</taxon>
        <taxon>Phlebotomus</taxon>
    </lineage>
</organism>
<dbReference type="EMBL" id="AJVK01012375">
    <property type="status" value="NOT_ANNOTATED_CDS"/>
    <property type="molecule type" value="Genomic_DNA"/>
</dbReference>
<sequence>MIHRMGSVEPLRGVLYADPKFASGFRIFGQLTLTFRYGRDDEEVMGLRFCNEAIIALKQICPKVETDGDPKEDLTPLQYPQ</sequence>
<proteinExistence type="inferred from homology"/>
<keyword evidence="3" id="KW-1185">Reference proteome</keyword>
<comment type="similarity">
    <text evidence="1">Belongs to the arrestin family.</text>
</comment>
<evidence type="ECO:0000256" key="1">
    <source>
        <dbReference type="ARBA" id="ARBA00005298"/>
    </source>
</evidence>
<protein>
    <submittedName>
        <fullName evidence="2">Uncharacterized protein</fullName>
    </submittedName>
</protein>
<dbReference type="InterPro" id="IPR014756">
    <property type="entry name" value="Ig_E-set"/>
</dbReference>
<dbReference type="Gene3D" id="2.60.40.840">
    <property type="match status" value="1"/>
</dbReference>
<dbReference type="InterPro" id="IPR014753">
    <property type="entry name" value="Arrestin_N"/>
</dbReference>
<dbReference type="Proteomes" id="UP000092462">
    <property type="component" value="Unassembled WGS sequence"/>
</dbReference>
<dbReference type="PANTHER" id="PTHR11792">
    <property type="entry name" value="ARRESTIN"/>
    <property type="match status" value="1"/>
</dbReference>